<dbReference type="SUPFAM" id="SSF56059">
    <property type="entry name" value="Glutathione synthetase ATP-binding domain-like"/>
    <property type="match status" value="1"/>
</dbReference>
<evidence type="ECO:0000256" key="4">
    <source>
        <dbReference type="PROSITE-ProRule" id="PRU00409"/>
    </source>
</evidence>
<proteinExistence type="predicted"/>
<dbReference type="EMBL" id="AP019368">
    <property type="protein sequence ID" value="BBH54319.1"/>
    <property type="molecule type" value="Genomic_DNA"/>
</dbReference>
<dbReference type="InterPro" id="IPR011761">
    <property type="entry name" value="ATP-grasp"/>
</dbReference>
<dbReference type="GO" id="GO:0005524">
    <property type="term" value="F:ATP binding"/>
    <property type="evidence" value="ECO:0007669"/>
    <property type="project" value="UniProtKB-UniRule"/>
</dbReference>
<dbReference type="OrthoDB" id="24041at2"/>
<organism evidence="6 7">
    <name type="scientific">Fluviispira sanaruensis</name>
    <dbReference type="NCBI Taxonomy" id="2493639"/>
    <lineage>
        <taxon>Bacteria</taxon>
        <taxon>Pseudomonadati</taxon>
        <taxon>Bdellovibrionota</taxon>
        <taxon>Oligoflexia</taxon>
        <taxon>Silvanigrellales</taxon>
        <taxon>Silvanigrellaceae</taxon>
        <taxon>Fluviispira</taxon>
    </lineage>
</organism>
<dbReference type="PANTHER" id="PTHR43585:SF2">
    <property type="entry name" value="ATP-GRASP ENZYME FSQD"/>
    <property type="match status" value="1"/>
</dbReference>
<dbReference type="InterPro" id="IPR052032">
    <property type="entry name" value="ATP-dep_AA_Ligase"/>
</dbReference>
<dbReference type="Gene3D" id="3.40.50.20">
    <property type="match status" value="1"/>
</dbReference>
<dbReference type="GO" id="GO:0046872">
    <property type="term" value="F:metal ion binding"/>
    <property type="evidence" value="ECO:0007669"/>
    <property type="project" value="InterPro"/>
</dbReference>
<dbReference type="PANTHER" id="PTHR43585">
    <property type="entry name" value="FUMIPYRROLE BIOSYNTHESIS PROTEIN C"/>
    <property type="match status" value="1"/>
</dbReference>
<protein>
    <recommendedName>
        <fullName evidence="5">ATP-grasp domain-containing protein</fullName>
    </recommendedName>
</protein>
<gene>
    <name evidence="6" type="ORF">JCM31447_27830</name>
</gene>
<dbReference type="Pfam" id="PF13535">
    <property type="entry name" value="ATP-grasp_4"/>
    <property type="match status" value="1"/>
</dbReference>
<dbReference type="Proteomes" id="UP000291236">
    <property type="component" value="Chromosome"/>
</dbReference>
<dbReference type="PROSITE" id="PS50975">
    <property type="entry name" value="ATP_GRASP"/>
    <property type="match status" value="1"/>
</dbReference>
<evidence type="ECO:0000259" key="5">
    <source>
        <dbReference type="PROSITE" id="PS50975"/>
    </source>
</evidence>
<evidence type="ECO:0000313" key="6">
    <source>
        <dbReference type="EMBL" id="BBH54319.1"/>
    </source>
</evidence>
<reference evidence="6 7" key="1">
    <citation type="submission" date="2018-12" db="EMBL/GenBank/DDBJ databases">
        <title>Rubrispira sanarue gen. nov., sp., nov., a member of the order Silvanigrellales, isolated from a brackish lake in Hamamatsu Japan.</title>
        <authorList>
            <person name="Maejima Y."/>
            <person name="Iino T."/>
            <person name="Muraguchi Y."/>
            <person name="Fukuda K."/>
            <person name="Nojiri H."/>
            <person name="Ohkuma M."/>
            <person name="Moriuchi R."/>
            <person name="Dohra H."/>
            <person name="Kimbara K."/>
            <person name="Shintani M."/>
        </authorList>
    </citation>
    <scope>NUCLEOTIDE SEQUENCE [LARGE SCALE GENOMIC DNA]</scope>
    <source>
        <strain evidence="6 7">RF1110005</strain>
    </source>
</reference>
<keyword evidence="1" id="KW-0436">Ligase</keyword>
<dbReference type="Gene3D" id="3.30.470.20">
    <property type="entry name" value="ATP-grasp fold, B domain"/>
    <property type="match status" value="1"/>
</dbReference>
<dbReference type="AlphaFoldDB" id="A0A4P2VQL1"/>
<keyword evidence="2 4" id="KW-0547">Nucleotide-binding</keyword>
<feature type="domain" description="ATP-grasp" evidence="5">
    <location>
        <begin position="117"/>
        <end position="320"/>
    </location>
</feature>
<dbReference type="KEGG" id="sbf:JCM31447_27830"/>
<evidence type="ECO:0000256" key="2">
    <source>
        <dbReference type="ARBA" id="ARBA00022741"/>
    </source>
</evidence>
<keyword evidence="7" id="KW-1185">Reference proteome</keyword>
<evidence type="ECO:0000313" key="7">
    <source>
        <dbReference type="Proteomes" id="UP000291236"/>
    </source>
</evidence>
<name>A0A4P2VQL1_FLUSA</name>
<dbReference type="RefSeq" id="WP_130611852.1">
    <property type="nucleotide sequence ID" value="NZ_AP019368.1"/>
</dbReference>
<dbReference type="GO" id="GO:0016874">
    <property type="term" value="F:ligase activity"/>
    <property type="evidence" value="ECO:0007669"/>
    <property type="project" value="UniProtKB-KW"/>
</dbReference>
<accession>A0A4P2VQL1</accession>
<sequence length="409" mass="46450">MRNIIIVEPQSSGLKLVEQALEEGYQVWLASAEIGERNIPDSFKNKIAGIIHCDSMSADNIFQEVQKISVEKGINFEAVIPGFEYYVDVCAKVAKDLSLNSLDVENARCCRLKNLMRERLKQNKVDVPDFIFLKSEQTEQDIPSEFPFPAIIKPVNMSGSMHVYKVYSRAELAEKIKIIINSNDNDLDLAVSKELLIEEYIDGDEFSVEGIVNSLNGEIHIWSVTRKLLGGASGFVEIGHIVSDFSKLDNADQMIAYTKQVVLALGIDKGPFHAELSFCKKRKQPILMEIGARLAGDHLPELISEARGTSFFKSALNSLLMQDIEKPQLWQGASGICFLLRNQDQLTAKIEQKLDCIDWKYLKEMHWTVAHDTQIHGDFRDRICTARFYGENIIELEHEMKQFYELNQL</sequence>
<evidence type="ECO:0000256" key="3">
    <source>
        <dbReference type="ARBA" id="ARBA00022840"/>
    </source>
</evidence>
<keyword evidence="3 4" id="KW-0067">ATP-binding</keyword>
<evidence type="ECO:0000256" key="1">
    <source>
        <dbReference type="ARBA" id="ARBA00022598"/>
    </source>
</evidence>